<evidence type="ECO:0000256" key="1">
    <source>
        <dbReference type="SAM" id="MobiDB-lite"/>
    </source>
</evidence>
<keyword evidence="3" id="KW-1185">Reference proteome</keyword>
<evidence type="ECO:0000313" key="3">
    <source>
        <dbReference type="Proteomes" id="UP001148018"/>
    </source>
</evidence>
<proteinExistence type="predicted"/>
<reference evidence="2" key="1">
    <citation type="submission" date="2022-07" db="EMBL/GenBank/DDBJ databases">
        <title>Chromosome-level genome of Muraenolepis orangiensis.</title>
        <authorList>
            <person name="Kim J."/>
        </authorList>
    </citation>
    <scope>NUCLEOTIDE SEQUENCE</scope>
    <source>
        <strain evidence="2">KU_S4_2022</strain>
        <tissue evidence="2">Muscle</tissue>
    </source>
</reference>
<name>A0A9Q0EF32_9TELE</name>
<evidence type="ECO:0000313" key="2">
    <source>
        <dbReference type="EMBL" id="KAJ3603257.1"/>
    </source>
</evidence>
<comment type="caution">
    <text evidence="2">The sequence shown here is derived from an EMBL/GenBank/DDBJ whole genome shotgun (WGS) entry which is preliminary data.</text>
</comment>
<dbReference type="EMBL" id="JANIIK010000046">
    <property type="protein sequence ID" value="KAJ3603257.1"/>
    <property type="molecule type" value="Genomic_DNA"/>
</dbReference>
<feature type="compositionally biased region" description="Low complexity" evidence="1">
    <location>
        <begin position="40"/>
        <end position="53"/>
    </location>
</feature>
<dbReference type="AlphaFoldDB" id="A0A9Q0EF32"/>
<dbReference type="Proteomes" id="UP001148018">
    <property type="component" value="Unassembled WGS sequence"/>
</dbReference>
<gene>
    <name evidence="2" type="ORF">NHX12_030999</name>
</gene>
<sequence length="94" mass="8909">MAARGGFQSAPTGVVVGGGGVGMGPGPPVPGGGGPGMGPGTPSSGRMGPSSGPQNPMYRSPMPGPGYPVGTKPLAPGRLAVSPGRFVWVANSPS</sequence>
<feature type="region of interest" description="Disordered" evidence="1">
    <location>
        <begin position="1"/>
        <end position="71"/>
    </location>
</feature>
<accession>A0A9Q0EF32</accession>
<organism evidence="2 3">
    <name type="scientific">Muraenolepis orangiensis</name>
    <name type="common">Patagonian moray cod</name>
    <dbReference type="NCBI Taxonomy" id="630683"/>
    <lineage>
        <taxon>Eukaryota</taxon>
        <taxon>Metazoa</taxon>
        <taxon>Chordata</taxon>
        <taxon>Craniata</taxon>
        <taxon>Vertebrata</taxon>
        <taxon>Euteleostomi</taxon>
        <taxon>Actinopterygii</taxon>
        <taxon>Neopterygii</taxon>
        <taxon>Teleostei</taxon>
        <taxon>Neoteleostei</taxon>
        <taxon>Acanthomorphata</taxon>
        <taxon>Zeiogadaria</taxon>
        <taxon>Gadariae</taxon>
        <taxon>Gadiformes</taxon>
        <taxon>Muraenolepidoidei</taxon>
        <taxon>Muraenolepididae</taxon>
        <taxon>Muraenolepis</taxon>
    </lineage>
</organism>
<protein>
    <submittedName>
        <fullName evidence="2">Uncharacterized protein</fullName>
    </submittedName>
</protein>
<feature type="compositionally biased region" description="Gly residues" evidence="1">
    <location>
        <begin position="15"/>
        <end position="24"/>
    </location>
</feature>